<organism evidence="2 3">
    <name type="scientific">Blepharisma stoltei</name>
    <dbReference type="NCBI Taxonomy" id="1481888"/>
    <lineage>
        <taxon>Eukaryota</taxon>
        <taxon>Sar</taxon>
        <taxon>Alveolata</taxon>
        <taxon>Ciliophora</taxon>
        <taxon>Postciliodesmatophora</taxon>
        <taxon>Heterotrichea</taxon>
        <taxon>Heterotrichida</taxon>
        <taxon>Blepharismidae</taxon>
        <taxon>Blepharisma</taxon>
    </lineage>
</organism>
<proteinExistence type="predicted"/>
<comment type="caution">
    <text evidence="2">The sequence shown here is derived from an EMBL/GenBank/DDBJ whole genome shotgun (WGS) entry which is preliminary data.</text>
</comment>
<reference evidence="2" key="1">
    <citation type="submission" date="2021-09" db="EMBL/GenBank/DDBJ databases">
        <authorList>
            <consortium name="AG Swart"/>
            <person name="Singh M."/>
            <person name="Singh A."/>
            <person name="Seah K."/>
            <person name="Emmerich C."/>
        </authorList>
    </citation>
    <scope>NUCLEOTIDE SEQUENCE</scope>
    <source>
        <strain evidence="2">ATCC30299</strain>
    </source>
</reference>
<protein>
    <submittedName>
        <fullName evidence="2">Uncharacterized protein</fullName>
    </submittedName>
</protein>
<keyword evidence="1" id="KW-1133">Transmembrane helix</keyword>
<keyword evidence="1" id="KW-0812">Transmembrane</keyword>
<keyword evidence="1" id="KW-0472">Membrane</keyword>
<dbReference type="EMBL" id="CAJZBQ010000018">
    <property type="protein sequence ID" value="CAG9317573.1"/>
    <property type="molecule type" value="Genomic_DNA"/>
</dbReference>
<sequence>MICLKYLKQALQNENVLTFLFSYFILLSFAFIWFLFFLASKFWIFWKGMFCCISILTRTSAWIWTEKMEILKVL</sequence>
<feature type="transmembrane region" description="Helical" evidence="1">
    <location>
        <begin position="44"/>
        <end position="64"/>
    </location>
</feature>
<evidence type="ECO:0000256" key="1">
    <source>
        <dbReference type="SAM" id="Phobius"/>
    </source>
</evidence>
<accession>A0AAU9IV52</accession>
<keyword evidence="3" id="KW-1185">Reference proteome</keyword>
<name>A0AAU9IV52_9CILI</name>
<dbReference type="AlphaFoldDB" id="A0AAU9IV52"/>
<gene>
    <name evidence="2" type="ORF">BSTOLATCC_MIC18817</name>
</gene>
<dbReference type="Proteomes" id="UP001162131">
    <property type="component" value="Unassembled WGS sequence"/>
</dbReference>
<evidence type="ECO:0000313" key="3">
    <source>
        <dbReference type="Proteomes" id="UP001162131"/>
    </source>
</evidence>
<feature type="transmembrane region" description="Helical" evidence="1">
    <location>
        <begin position="16"/>
        <end position="38"/>
    </location>
</feature>
<evidence type="ECO:0000313" key="2">
    <source>
        <dbReference type="EMBL" id="CAG9317573.1"/>
    </source>
</evidence>